<evidence type="ECO:0000256" key="4">
    <source>
        <dbReference type="PROSITE-ProRule" id="PRU00433"/>
    </source>
</evidence>
<dbReference type="EMBL" id="CP042997">
    <property type="protein sequence ID" value="QEH34570.1"/>
    <property type="molecule type" value="Genomic_DNA"/>
</dbReference>
<feature type="domain" description="Cytochrome c" evidence="6">
    <location>
        <begin position="15"/>
        <end position="235"/>
    </location>
</feature>
<dbReference type="InterPro" id="IPR011429">
    <property type="entry name" value="Cyt_c_Planctomycete-type"/>
</dbReference>
<keyword evidence="8" id="KW-1185">Reference proteome</keyword>
<proteinExistence type="predicted"/>
<name>A0A5B9W3N8_9BACT</name>
<dbReference type="InterPro" id="IPR009056">
    <property type="entry name" value="Cyt_c-like_dom"/>
</dbReference>
<keyword evidence="3 4" id="KW-0408">Iron</keyword>
<dbReference type="PROSITE" id="PS51007">
    <property type="entry name" value="CYTC"/>
    <property type="match status" value="1"/>
</dbReference>
<dbReference type="KEGG" id="agv:OJF2_31110"/>
<dbReference type="GO" id="GO:0046872">
    <property type="term" value="F:metal ion binding"/>
    <property type="evidence" value="ECO:0007669"/>
    <property type="project" value="UniProtKB-KW"/>
</dbReference>
<dbReference type="PANTHER" id="PTHR35889">
    <property type="entry name" value="CYCLOINULO-OLIGOSACCHARIDE FRUCTANOTRANSFERASE-RELATED"/>
    <property type="match status" value="1"/>
</dbReference>
<evidence type="ECO:0000256" key="1">
    <source>
        <dbReference type="ARBA" id="ARBA00022617"/>
    </source>
</evidence>
<protein>
    <submittedName>
        <fullName evidence="7">Planctomycete cytochrome C</fullName>
    </submittedName>
</protein>
<evidence type="ECO:0000256" key="2">
    <source>
        <dbReference type="ARBA" id="ARBA00022723"/>
    </source>
</evidence>
<keyword evidence="2 4" id="KW-0479">Metal-binding</keyword>
<feature type="region of interest" description="Disordered" evidence="5">
    <location>
        <begin position="1"/>
        <end position="20"/>
    </location>
</feature>
<evidence type="ECO:0000256" key="5">
    <source>
        <dbReference type="SAM" id="MobiDB-lite"/>
    </source>
</evidence>
<dbReference type="GO" id="GO:0020037">
    <property type="term" value="F:heme binding"/>
    <property type="evidence" value="ECO:0007669"/>
    <property type="project" value="InterPro"/>
</dbReference>
<organism evidence="7 8">
    <name type="scientific">Aquisphaera giovannonii</name>
    <dbReference type="NCBI Taxonomy" id="406548"/>
    <lineage>
        <taxon>Bacteria</taxon>
        <taxon>Pseudomonadati</taxon>
        <taxon>Planctomycetota</taxon>
        <taxon>Planctomycetia</taxon>
        <taxon>Isosphaerales</taxon>
        <taxon>Isosphaeraceae</taxon>
        <taxon>Aquisphaera</taxon>
    </lineage>
</organism>
<dbReference type="Pfam" id="PF07635">
    <property type="entry name" value="PSCyt1"/>
    <property type="match status" value="1"/>
</dbReference>
<dbReference type="Pfam" id="PF07587">
    <property type="entry name" value="PSD1"/>
    <property type="match status" value="1"/>
</dbReference>
<evidence type="ECO:0000259" key="6">
    <source>
        <dbReference type="PROSITE" id="PS51007"/>
    </source>
</evidence>
<dbReference type="RefSeq" id="WP_148594475.1">
    <property type="nucleotide sequence ID" value="NZ_CP042997.1"/>
</dbReference>
<evidence type="ECO:0000313" key="8">
    <source>
        <dbReference type="Proteomes" id="UP000324233"/>
    </source>
</evidence>
<reference evidence="7 8" key="1">
    <citation type="submission" date="2019-08" db="EMBL/GenBank/DDBJ databases">
        <title>Deep-cultivation of Planctomycetes and their phenomic and genomic characterization uncovers novel biology.</title>
        <authorList>
            <person name="Wiegand S."/>
            <person name="Jogler M."/>
            <person name="Boedeker C."/>
            <person name="Pinto D."/>
            <person name="Vollmers J."/>
            <person name="Rivas-Marin E."/>
            <person name="Kohn T."/>
            <person name="Peeters S.H."/>
            <person name="Heuer A."/>
            <person name="Rast P."/>
            <person name="Oberbeckmann S."/>
            <person name="Bunk B."/>
            <person name="Jeske O."/>
            <person name="Meyerdierks A."/>
            <person name="Storesund J.E."/>
            <person name="Kallscheuer N."/>
            <person name="Luecker S."/>
            <person name="Lage O.M."/>
            <person name="Pohl T."/>
            <person name="Merkel B.J."/>
            <person name="Hornburger P."/>
            <person name="Mueller R.-W."/>
            <person name="Bruemmer F."/>
            <person name="Labrenz M."/>
            <person name="Spormann A.M."/>
            <person name="Op den Camp H."/>
            <person name="Overmann J."/>
            <person name="Amann R."/>
            <person name="Jetten M.S.M."/>
            <person name="Mascher T."/>
            <person name="Medema M.H."/>
            <person name="Devos D.P."/>
            <person name="Kaster A.-K."/>
            <person name="Ovreas L."/>
            <person name="Rohde M."/>
            <person name="Galperin M.Y."/>
            <person name="Jogler C."/>
        </authorList>
    </citation>
    <scope>NUCLEOTIDE SEQUENCE [LARGE SCALE GENOMIC DNA]</scope>
    <source>
        <strain evidence="7 8">OJF2</strain>
    </source>
</reference>
<evidence type="ECO:0000256" key="3">
    <source>
        <dbReference type="ARBA" id="ARBA00023004"/>
    </source>
</evidence>
<dbReference type="Proteomes" id="UP000324233">
    <property type="component" value="Chromosome"/>
</dbReference>
<accession>A0A5B9W3N8</accession>
<dbReference type="AlphaFoldDB" id="A0A5B9W3N8"/>
<dbReference type="PANTHER" id="PTHR35889:SF3">
    <property type="entry name" value="F-BOX DOMAIN-CONTAINING PROTEIN"/>
    <property type="match status" value="1"/>
</dbReference>
<evidence type="ECO:0000313" key="7">
    <source>
        <dbReference type="EMBL" id="QEH34570.1"/>
    </source>
</evidence>
<sequence length="1048" mass="115761">MPKLPTRCTGRRPTGPASSGSAVFAATCIVLLWATSLRAAGPGPPTKASIQFNRDVRPILSENCYSCHGPDRNRRKAKLRLDERASALASKAIVPGKPGESAAVERIFSDDAELVMPPPSSHKALTASQKEALKAWIASGAEYQAHWAYVPPERPPVPSVRDRSRVRNPIDAFIQASLESKGIAPSPEADRRTLIRRLSLDLIGLPPTPEEVRDFERDTDPRAYEKVVDRLLRSPHYGERMAVPWLDMARFADTVGYHGDQGQRVFPYRDYVIDSFNRNKPFNVFTLEQLAGDLLPDQTPEQLVATCFNRLNMMTREGGAQPGEYLAKYAADRVRTVSITWLGSTMGCAECHDHKYDPFTQRDFYSLAAFFADLKQWGVYQDYDYTPNPELKGWSNDHPFPPEVVVESPYLRGRIARLRESIRKACADAMPRQEAEFERWLRAAAPFVEEHPTGWLTPRASVEKGTARVLDDGSLLLAAAAPAKEPLTIAMKPGPGRVARIRVEALPLASHKGMITRDGSESEKVNIRATVRGRSGEHRVEFFLAEAEAYEPRYFNGDEVPGVLDGWQTSKALKDRPQAAIWCLETPADLDADDELRVSLSTDHAGCVRLSISPFGFDAGGRNELDQGQRRAIADSAQGSARGPEVAELFGMSQGSRGPAWAALKALATGVLECDAGKAHCMVAQAAPPRTVRVLPRGNWQDESGPVVEPAVPHFLPGARAPAASPGGPRLSRLDLARWITSPENPLTARVFVNRVWKQLFGTGISAQVEDVGAQGEWPVHPELLDWLAVEFREGGWDVKRLVKLVVMSDAYRRESRARADLRDADPNNRLLACQSPRRLEAEFVRDNALAIAGLLNPDLGGPSVFPYQPAGYYANLQFPDREYVASPDDRQYRRGVYMHWQRTFLQPMLANFDAPSREECTATRNVANTPQQALTVLNDPTFVEAARAFAQGIIGGRPGEGSMSDADRINRIYSRALARPPRDRERESLLAFLAAQRAYFGSRPASAEELLGVGLAPRPKAIAPAELASWTAVCRVVLGLHETITRY</sequence>
<gene>
    <name evidence="7" type="ORF">OJF2_31110</name>
</gene>
<dbReference type="InterPro" id="IPR022655">
    <property type="entry name" value="DUF1553"/>
</dbReference>
<dbReference type="OrthoDB" id="127107at2"/>
<dbReference type="GO" id="GO:0009055">
    <property type="term" value="F:electron transfer activity"/>
    <property type="evidence" value="ECO:0007669"/>
    <property type="project" value="InterPro"/>
</dbReference>
<dbReference type="InterPro" id="IPR036909">
    <property type="entry name" value="Cyt_c-like_dom_sf"/>
</dbReference>
<dbReference type="SUPFAM" id="SSF46626">
    <property type="entry name" value="Cytochrome c"/>
    <property type="match status" value="1"/>
</dbReference>
<dbReference type="Pfam" id="PF07583">
    <property type="entry name" value="PSCyt2"/>
    <property type="match status" value="1"/>
</dbReference>
<dbReference type="InterPro" id="IPR011444">
    <property type="entry name" value="DUF1549"/>
</dbReference>
<keyword evidence="1 4" id="KW-0349">Heme</keyword>